<dbReference type="InterPro" id="IPR007421">
    <property type="entry name" value="Schlafen_AlbA_2_dom"/>
</dbReference>
<feature type="coiled-coil region" evidence="1">
    <location>
        <begin position="1"/>
        <end position="38"/>
    </location>
</feature>
<dbReference type="Gene3D" id="3.30.565.60">
    <property type="match status" value="1"/>
</dbReference>
<evidence type="ECO:0000256" key="1">
    <source>
        <dbReference type="SAM" id="Coils"/>
    </source>
</evidence>
<dbReference type="PANTHER" id="PTHR30595">
    <property type="entry name" value="GLPR-RELATED TRANSCRIPTIONAL REPRESSOR"/>
    <property type="match status" value="1"/>
</dbReference>
<feature type="domain" description="Schlafen AlbA-2" evidence="2">
    <location>
        <begin position="22"/>
        <end position="134"/>
    </location>
</feature>
<dbReference type="Gene3D" id="3.30.950.30">
    <property type="entry name" value="Schlafen, AAA domain"/>
    <property type="match status" value="1"/>
</dbReference>
<evidence type="ECO:0000313" key="3">
    <source>
        <dbReference type="EMBL" id="AUZ88804.1"/>
    </source>
</evidence>
<organism evidence="3 4">
    <name type="scientific">Arthrobacter agilis</name>
    <dbReference type="NCBI Taxonomy" id="37921"/>
    <lineage>
        <taxon>Bacteria</taxon>
        <taxon>Bacillati</taxon>
        <taxon>Actinomycetota</taxon>
        <taxon>Actinomycetes</taxon>
        <taxon>Micrococcales</taxon>
        <taxon>Micrococcaceae</taxon>
        <taxon>Arthrobacter</taxon>
    </lineage>
</organism>
<gene>
    <name evidence="3" type="ORF">CVO76_15005</name>
</gene>
<dbReference type="RefSeq" id="WP_208739973.1">
    <property type="nucleotide sequence ID" value="NZ_CP024915.1"/>
</dbReference>
<evidence type="ECO:0000313" key="4">
    <source>
        <dbReference type="Proteomes" id="UP000239187"/>
    </source>
</evidence>
<reference evidence="3 4" key="1">
    <citation type="submission" date="2017-11" db="EMBL/GenBank/DDBJ databases">
        <title>Draft genome of Arthrobacter agilis strain UMCV2, a plant growth-promoting rhizobacterium and biocontrol capacity of phytopathogenic fungi.</title>
        <authorList>
            <person name="Martinez-Camara R."/>
            <person name="Santoyo G."/>
            <person name="Moreno-Hagelsieb G."/>
            <person name="Valencia-Cantero E."/>
        </authorList>
    </citation>
    <scope>NUCLEOTIDE SEQUENCE [LARGE SCALE GENOMIC DNA]</scope>
    <source>
        <strain evidence="3 4">UMCV2</strain>
    </source>
</reference>
<keyword evidence="1" id="KW-0175">Coiled coil</keyword>
<dbReference type="Gene3D" id="6.10.10.130">
    <property type="match status" value="1"/>
</dbReference>
<dbReference type="Proteomes" id="UP000239187">
    <property type="component" value="Chromosome"/>
</dbReference>
<dbReference type="InterPro" id="IPR038461">
    <property type="entry name" value="Schlafen_AlbA_2_dom_sf"/>
</dbReference>
<evidence type="ECO:0000259" key="2">
    <source>
        <dbReference type="Pfam" id="PF04326"/>
    </source>
</evidence>
<name>A0A2L0UHS0_9MICC</name>
<sequence>MDQYLAALEQIEQNKKNAAALESERLDFKQEKKEKKETFQDIAEAAVCFANASGGEVVLGVADRGTGVEAFLGTDIPAELLKERIYTLTEPNLLVEVREVTRASSRLLVIFVPAGVDVYQTKKTSPTHRLKDMCLVMTPAETSRLHDERRGIDWSAQSSGRDIGEIDRAAAFKLRDLLSRVTNPAVQELATADTESLLVALRLLRTDDTLTNAGELLLCQPIGSQARNLLVYQHRATSGGEADFVRRWGAPVVSAIPDVMEVIANRIGITPVSTASGQQIQIEDYPLSAIREALANALMHGDFREDRPVSVEHSPETLLVRSPGPLVSGVMPSNILTHPSKPRFPHLAEVFRTLGLAEQLGQGVDRMFRDMIRSGRSAPTISEVGDQVRDTLVTFTGGPPNSRVARFLSTLPTHEQNDTDTLLVTTVLCDRKTITAAGIAPIIQRQIEASEAILRRLATGEAHLLEPSAGTAGRRHPNYRLQRDALIALGPAVRYQKRSVSESDAKVQEHIVDYGIINSRTIQRLFDIDVYQARDMLRDLLGREILVRVSEQTRGTAVKYGPGPKFPIKKYARSAPVEDEGTLLF</sequence>
<dbReference type="PANTHER" id="PTHR30595:SF6">
    <property type="entry name" value="SCHLAFEN ALBA-2 DOMAIN-CONTAINING PROTEIN"/>
    <property type="match status" value="1"/>
</dbReference>
<accession>A0A2L0UHS0</accession>
<dbReference type="EMBL" id="CP024915">
    <property type="protein sequence ID" value="AUZ88804.1"/>
    <property type="molecule type" value="Genomic_DNA"/>
</dbReference>
<dbReference type="AlphaFoldDB" id="A0A2L0UHS0"/>
<dbReference type="InterPro" id="IPR038475">
    <property type="entry name" value="RecG_C_sf"/>
</dbReference>
<dbReference type="Pfam" id="PF13749">
    <property type="entry name" value="HATPase_c_4"/>
    <property type="match status" value="1"/>
</dbReference>
<proteinExistence type="predicted"/>
<protein>
    <submittedName>
        <fullName evidence="3">Transcriptional regulator</fullName>
    </submittedName>
</protein>
<dbReference type="Pfam" id="PF04326">
    <property type="entry name" value="SLFN_AlbA_2"/>
    <property type="match status" value="1"/>
</dbReference>